<evidence type="ECO:0000256" key="1">
    <source>
        <dbReference type="SAM" id="MobiDB-lite"/>
    </source>
</evidence>
<feature type="transmembrane region" description="Helical" evidence="2">
    <location>
        <begin position="6"/>
        <end position="23"/>
    </location>
</feature>
<dbReference type="RefSeq" id="WP_016193359.1">
    <property type="nucleotide sequence ID" value="NZ_AQPN01000002.1"/>
</dbReference>
<proteinExistence type="predicted"/>
<organism evidence="3 4">
    <name type="scientific">Arcticibacter svalbardensis MN12-7</name>
    <dbReference type="NCBI Taxonomy" id="1150600"/>
    <lineage>
        <taxon>Bacteria</taxon>
        <taxon>Pseudomonadati</taxon>
        <taxon>Bacteroidota</taxon>
        <taxon>Sphingobacteriia</taxon>
        <taxon>Sphingobacteriales</taxon>
        <taxon>Sphingobacteriaceae</taxon>
        <taxon>Arcticibacter</taxon>
    </lineage>
</organism>
<keyword evidence="4" id="KW-1185">Reference proteome</keyword>
<evidence type="ECO:0000256" key="2">
    <source>
        <dbReference type="SAM" id="Phobius"/>
    </source>
</evidence>
<dbReference type="AlphaFoldDB" id="R9H6B5"/>
<keyword evidence="2" id="KW-0472">Membrane</keyword>
<dbReference type="EMBL" id="AQPN01000002">
    <property type="protein sequence ID" value="EOR96679.1"/>
    <property type="molecule type" value="Genomic_DNA"/>
</dbReference>
<dbReference type="eggNOG" id="ENOG5033IUX">
    <property type="taxonomic scope" value="Bacteria"/>
</dbReference>
<reference evidence="3 4" key="1">
    <citation type="journal article" date="2013" name="Genome Announc.">
        <title>Draft Genome Sequence of Arcticibacter svalbardensis Strain MN12-7T, a Member of the Family Sphingobacteriaceae Isolated from an Arctic Soil Sample.</title>
        <authorList>
            <person name="Shivaji S."/>
            <person name="Ara S."/>
            <person name="Prasad S."/>
            <person name="Manasa B.P."/>
            <person name="Begum Z."/>
            <person name="Singh A."/>
            <person name="Kumar Pinnaka A."/>
        </authorList>
    </citation>
    <scope>NUCLEOTIDE SEQUENCE [LARGE SCALE GENOMIC DNA]</scope>
    <source>
        <strain evidence="3 4">MN12-7</strain>
    </source>
</reference>
<evidence type="ECO:0000313" key="3">
    <source>
        <dbReference type="EMBL" id="EOR96679.1"/>
    </source>
</evidence>
<dbReference type="STRING" id="1150600.ADIARSV_0102"/>
<gene>
    <name evidence="3" type="ORF">ADIARSV_0102</name>
</gene>
<sequence length="52" mass="6121">MEIGYFFAGLVLIAVVALIVYLIRRNQKDEKKFEKDLNRSELRPDKHDDEAL</sequence>
<evidence type="ECO:0000313" key="4">
    <source>
        <dbReference type="Proteomes" id="UP000014174"/>
    </source>
</evidence>
<name>R9H6B5_9SPHI</name>
<dbReference type="Proteomes" id="UP000014174">
    <property type="component" value="Unassembled WGS sequence"/>
</dbReference>
<keyword evidence="2" id="KW-1133">Transmembrane helix</keyword>
<accession>R9H6B5</accession>
<comment type="caution">
    <text evidence="3">The sequence shown here is derived from an EMBL/GenBank/DDBJ whole genome shotgun (WGS) entry which is preliminary data.</text>
</comment>
<protein>
    <submittedName>
        <fullName evidence="3">Uncharacterized protein</fullName>
    </submittedName>
</protein>
<keyword evidence="2" id="KW-0812">Transmembrane</keyword>
<feature type="region of interest" description="Disordered" evidence="1">
    <location>
        <begin position="33"/>
        <end position="52"/>
    </location>
</feature>